<evidence type="ECO:0000313" key="1">
    <source>
        <dbReference type="EMBL" id="OGY24858.1"/>
    </source>
</evidence>
<organism evidence="1 2">
    <name type="scientific">Candidatus Woykebacteria bacterium RBG_13_40_7b</name>
    <dbReference type="NCBI Taxonomy" id="1802594"/>
    <lineage>
        <taxon>Bacteria</taxon>
        <taxon>Candidatus Woykeibacteriota</taxon>
    </lineage>
</organism>
<evidence type="ECO:0000313" key="2">
    <source>
        <dbReference type="Proteomes" id="UP000177103"/>
    </source>
</evidence>
<comment type="caution">
    <text evidence="1">The sequence shown here is derived from an EMBL/GenBank/DDBJ whole genome shotgun (WGS) entry which is preliminary data.</text>
</comment>
<proteinExistence type="predicted"/>
<gene>
    <name evidence="1" type="ORF">A2Y57_00970</name>
</gene>
<dbReference type="EMBL" id="MHCQ01000010">
    <property type="protein sequence ID" value="OGY24858.1"/>
    <property type="molecule type" value="Genomic_DNA"/>
</dbReference>
<accession>A0A1G1WAY2</accession>
<sequence length="91" mass="10086">MSCHELGEAIAQLMADLDEVADEDDFGIAKQLLIDLARDCQPGARTHATRLLQLAADLSMTEESLRGIARVVKPLLVNDARRLLRRHGRLP</sequence>
<protein>
    <submittedName>
        <fullName evidence="1">Uncharacterized protein</fullName>
    </submittedName>
</protein>
<reference evidence="1 2" key="1">
    <citation type="journal article" date="2016" name="Nat. Commun.">
        <title>Thousands of microbial genomes shed light on interconnected biogeochemical processes in an aquifer system.</title>
        <authorList>
            <person name="Anantharaman K."/>
            <person name="Brown C.T."/>
            <person name="Hug L.A."/>
            <person name="Sharon I."/>
            <person name="Castelle C.J."/>
            <person name="Probst A.J."/>
            <person name="Thomas B.C."/>
            <person name="Singh A."/>
            <person name="Wilkins M.J."/>
            <person name="Karaoz U."/>
            <person name="Brodie E.L."/>
            <person name="Williams K.H."/>
            <person name="Hubbard S.S."/>
            <person name="Banfield J.F."/>
        </authorList>
    </citation>
    <scope>NUCLEOTIDE SEQUENCE [LARGE SCALE GENOMIC DNA]</scope>
</reference>
<name>A0A1G1WAY2_9BACT</name>
<dbReference type="AlphaFoldDB" id="A0A1G1WAY2"/>
<dbReference type="Proteomes" id="UP000177103">
    <property type="component" value="Unassembled WGS sequence"/>
</dbReference>